<dbReference type="InterPro" id="IPR027368">
    <property type="entry name" value="MnmE_dom2"/>
</dbReference>
<feature type="binding site" evidence="8">
    <location>
        <begin position="237"/>
        <end position="242"/>
    </location>
    <ligand>
        <name>GTP</name>
        <dbReference type="ChEBI" id="CHEBI:37565"/>
    </ligand>
</feature>
<dbReference type="FunFam" id="3.30.1360.120:FF:000007">
    <property type="entry name" value="tRNA modification GTPase GTPBP3, mitochondrial"/>
    <property type="match status" value="1"/>
</dbReference>
<dbReference type="CDD" id="cd14858">
    <property type="entry name" value="TrmE_N"/>
    <property type="match status" value="1"/>
</dbReference>
<protein>
    <recommendedName>
        <fullName evidence="8">tRNA modification GTPase MnmE</fullName>
        <ecNumber evidence="8">3.6.-.-</ecNumber>
    </recommendedName>
</protein>
<feature type="binding site" evidence="8">
    <location>
        <position position="262"/>
    </location>
    <ligand>
        <name>Mg(2+)</name>
        <dbReference type="ChEBI" id="CHEBI:18420"/>
    </ligand>
</feature>
<evidence type="ECO:0000256" key="1">
    <source>
        <dbReference type="ARBA" id="ARBA00011043"/>
    </source>
</evidence>
<dbReference type="HAMAP" id="MF_00379">
    <property type="entry name" value="GTPase_MnmE"/>
    <property type="match status" value="1"/>
</dbReference>
<dbReference type="RefSeq" id="WP_106774213.1">
    <property type="nucleotide sequence ID" value="NZ_PXYK01000022.1"/>
</dbReference>
<dbReference type="InterPro" id="IPR018948">
    <property type="entry name" value="GTP-bd_TrmE_N"/>
</dbReference>
<dbReference type="GO" id="GO:0005737">
    <property type="term" value="C:cytoplasm"/>
    <property type="evidence" value="ECO:0007669"/>
    <property type="project" value="UniProtKB-SubCell"/>
</dbReference>
<dbReference type="Gene3D" id="3.30.1360.120">
    <property type="entry name" value="Probable tRNA modification gtpase trme, domain 1"/>
    <property type="match status" value="1"/>
</dbReference>
<dbReference type="EMBL" id="PXYK01000022">
    <property type="protein sequence ID" value="PSJ56384.1"/>
    <property type="molecule type" value="Genomic_DNA"/>
</dbReference>
<comment type="caution">
    <text evidence="8">Lacks conserved residue(s) required for the propagation of feature annotation.</text>
</comment>
<dbReference type="Gene3D" id="3.40.50.300">
    <property type="entry name" value="P-loop containing nucleotide triphosphate hydrolases"/>
    <property type="match status" value="1"/>
</dbReference>
<feature type="binding site" evidence="8">
    <location>
        <position position="241"/>
    </location>
    <ligand>
        <name>Mg(2+)</name>
        <dbReference type="ChEBI" id="CHEBI:18420"/>
    </ligand>
</feature>
<dbReference type="NCBIfam" id="TIGR00450">
    <property type="entry name" value="mnmE_trmE_thdF"/>
    <property type="match status" value="1"/>
</dbReference>
<comment type="subcellular location">
    <subcellularLocation>
        <location evidence="8">Cytoplasm</location>
    </subcellularLocation>
</comment>
<dbReference type="SUPFAM" id="SSF52540">
    <property type="entry name" value="P-loop containing nucleoside triphosphate hydrolases"/>
    <property type="match status" value="1"/>
</dbReference>
<keyword evidence="5 8" id="KW-0460">Magnesium</keyword>
<dbReference type="InterPro" id="IPR004520">
    <property type="entry name" value="GTPase_MnmE"/>
</dbReference>
<dbReference type="GO" id="GO:0005525">
    <property type="term" value="F:GTP binding"/>
    <property type="evidence" value="ECO:0007669"/>
    <property type="project" value="UniProtKB-UniRule"/>
</dbReference>
<feature type="domain" description="TrmE-type G" evidence="10">
    <location>
        <begin position="227"/>
        <end position="373"/>
    </location>
</feature>
<comment type="function">
    <text evidence="8">Exhibits a very high intrinsic GTPase hydrolysis rate. Involved in the addition of a carboxymethylaminomethyl (cmnm) group at the wobble position (U34) of certain tRNAs, forming tRNA-cmnm(5)s(2)U34.</text>
</comment>
<evidence type="ECO:0000256" key="2">
    <source>
        <dbReference type="ARBA" id="ARBA00022694"/>
    </source>
</evidence>
<keyword evidence="8" id="KW-0963">Cytoplasm</keyword>
<dbReference type="SUPFAM" id="SSF116878">
    <property type="entry name" value="TrmE connector domain"/>
    <property type="match status" value="1"/>
</dbReference>
<dbReference type="PANTHER" id="PTHR42714:SF2">
    <property type="entry name" value="TRNA MODIFICATION GTPASE GTPBP3, MITOCHONDRIAL"/>
    <property type="match status" value="1"/>
</dbReference>
<name>A0A2P7S1M6_9HYPH</name>
<dbReference type="InterPro" id="IPR027266">
    <property type="entry name" value="TrmE/GcvT-like"/>
</dbReference>
<organism evidence="11 12">
    <name type="scientific">Kumtagia ephedrae</name>
    <dbReference type="NCBI Taxonomy" id="2116701"/>
    <lineage>
        <taxon>Bacteria</taxon>
        <taxon>Pseudomonadati</taxon>
        <taxon>Pseudomonadota</taxon>
        <taxon>Alphaproteobacteria</taxon>
        <taxon>Hyphomicrobiales</taxon>
        <taxon>Phyllobacteriaceae</taxon>
        <taxon>Kumtagia</taxon>
    </lineage>
</organism>
<dbReference type="InterPro" id="IPR031168">
    <property type="entry name" value="G_TrmE"/>
</dbReference>
<accession>A0A2P7S1M6</accession>
<feature type="binding site" evidence="8">
    <location>
        <begin position="281"/>
        <end position="284"/>
    </location>
    <ligand>
        <name>GTP</name>
        <dbReference type="ChEBI" id="CHEBI:37565"/>
    </ligand>
</feature>
<feature type="binding site" evidence="8">
    <location>
        <position position="33"/>
    </location>
    <ligand>
        <name>(6S)-5-formyl-5,6,7,8-tetrahydrofolate</name>
        <dbReference type="ChEBI" id="CHEBI:57457"/>
    </ligand>
</feature>
<dbReference type="InterPro" id="IPR027417">
    <property type="entry name" value="P-loop_NTPase"/>
</dbReference>
<dbReference type="InterPro" id="IPR005225">
    <property type="entry name" value="Small_GTP-bd"/>
</dbReference>
<dbReference type="InterPro" id="IPR025867">
    <property type="entry name" value="MnmE_helical"/>
</dbReference>
<evidence type="ECO:0000256" key="7">
    <source>
        <dbReference type="ARBA" id="ARBA00023134"/>
    </source>
</evidence>
<keyword evidence="4 8" id="KW-0378">Hydrolase</keyword>
<dbReference type="CDD" id="cd04164">
    <property type="entry name" value="trmE"/>
    <property type="match status" value="1"/>
</dbReference>
<evidence type="ECO:0000259" key="10">
    <source>
        <dbReference type="PROSITE" id="PS51709"/>
    </source>
</evidence>
<keyword evidence="12" id="KW-1185">Reference proteome</keyword>
<gene>
    <name evidence="8" type="primary">mnmE</name>
    <name evidence="8" type="synonym">trmE</name>
    <name evidence="11" type="ORF">C7I84_21180</name>
</gene>
<keyword evidence="7 8" id="KW-0342">GTP-binding</keyword>
<dbReference type="EC" id="3.6.-.-" evidence="8"/>
<feature type="binding site" evidence="8">
    <location>
        <position position="90"/>
    </location>
    <ligand>
        <name>(6S)-5-formyl-5,6,7,8-tetrahydrofolate</name>
        <dbReference type="ChEBI" id="CHEBI:57457"/>
    </ligand>
</feature>
<dbReference type="OrthoDB" id="9805918at2"/>
<dbReference type="Proteomes" id="UP000241229">
    <property type="component" value="Unassembled WGS sequence"/>
</dbReference>
<comment type="caution">
    <text evidence="11">The sequence shown here is derived from an EMBL/GenBank/DDBJ whole genome shotgun (WGS) entry which is preliminary data.</text>
</comment>
<dbReference type="Pfam" id="PF01926">
    <property type="entry name" value="MMR_HSR1"/>
    <property type="match status" value="1"/>
</dbReference>
<dbReference type="Gene3D" id="1.20.120.430">
    <property type="entry name" value="tRNA modification GTPase MnmE domain 2"/>
    <property type="match status" value="1"/>
</dbReference>
<evidence type="ECO:0000256" key="4">
    <source>
        <dbReference type="ARBA" id="ARBA00022801"/>
    </source>
</evidence>
<dbReference type="GO" id="GO:0003924">
    <property type="term" value="F:GTPase activity"/>
    <property type="evidence" value="ECO:0007669"/>
    <property type="project" value="UniProtKB-UniRule"/>
</dbReference>
<evidence type="ECO:0000256" key="6">
    <source>
        <dbReference type="ARBA" id="ARBA00022958"/>
    </source>
</evidence>
<evidence type="ECO:0000256" key="3">
    <source>
        <dbReference type="ARBA" id="ARBA00022741"/>
    </source>
</evidence>
<reference evidence="11 12" key="1">
    <citation type="submission" date="2018-03" db="EMBL/GenBank/DDBJ databases">
        <title>The draft genome of Mesorhizobium sp. 6GN-30.</title>
        <authorList>
            <person name="Liu L."/>
            <person name="Li L."/>
            <person name="Wang T."/>
            <person name="Zhang X."/>
            <person name="Liang L."/>
        </authorList>
    </citation>
    <scope>NUCLEOTIDE SEQUENCE [LARGE SCALE GENOMIC DNA]</scope>
    <source>
        <strain evidence="11 12">6GN30</strain>
    </source>
</reference>
<dbReference type="PROSITE" id="PS51709">
    <property type="entry name" value="G_TRME"/>
    <property type="match status" value="1"/>
</dbReference>
<comment type="cofactor">
    <cofactor evidence="8">
        <name>K(+)</name>
        <dbReference type="ChEBI" id="CHEBI:29103"/>
    </cofactor>
    <text evidence="8">Binds 1 potassium ion per subunit.</text>
</comment>
<evidence type="ECO:0000256" key="9">
    <source>
        <dbReference type="RuleBase" id="RU003313"/>
    </source>
</evidence>
<dbReference type="AlphaFoldDB" id="A0A2P7S1M6"/>
<dbReference type="GO" id="GO:0030488">
    <property type="term" value="P:tRNA methylation"/>
    <property type="evidence" value="ECO:0007669"/>
    <property type="project" value="TreeGrafter"/>
</dbReference>
<evidence type="ECO:0000313" key="12">
    <source>
        <dbReference type="Proteomes" id="UP000241229"/>
    </source>
</evidence>
<feature type="binding site" evidence="8">
    <location>
        <position position="447"/>
    </location>
    <ligand>
        <name>(6S)-5-formyl-5,6,7,8-tetrahydrofolate</name>
        <dbReference type="ChEBI" id="CHEBI:57457"/>
    </ligand>
</feature>
<dbReference type="NCBIfam" id="TIGR00231">
    <property type="entry name" value="small_GTP"/>
    <property type="match status" value="1"/>
</dbReference>
<dbReference type="Pfam" id="PF12631">
    <property type="entry name" value="MnmE_helical"/>
    <property type="match status" value="1"/>
</dbReference>
<feature type="binding site" evidence="8">
    <location>
        <begin position="256"/>
        <end position="262"/>
    </location>
    <ligand>
        <name>GTP</name>
        <dbReference type="ChEBI" id="CHEBI:37565"/>
    </ligand>
</feature>
<dbReference type="GO" id="GO:0046872">
    <property type="term" value="F:metal ion binding"/>
    <property type="evidence" value="ECO:0007669"/>
    <property type="project" value="UniProtKB-KW"/>
</dbReference>
<dbReference type="Pfam" id="PF10396">
    <property type="entry name" value="TrmE_N"/>
    <property type="match status" value="1"/>
</dbReference>
<keyword evidence="6 8" id="KW-0630">Potassium</keyword>
<comment type="similarity">
    <text evidence="1 8 9">Belongs to the TRAFAC class TrmE-Era-EngA-EngB-Septin-like GTPase superfamily. TrmE GTPase family.</text>
</comment>
<proteinExistence type="inferred from homology"/>
<dbReference type="NCBIfam" id="NF003661">
    <property type="entry name" value="PRK05291.1-3"/>
    <property type="match status" value="1"/>
</dbReference>
<dbReference type="GO" id="GO:0002098">
    <property type="term" value="P:tRNA wobble uridine modification"/>
    <property type="evidence" value="ECO:0007669"/>
    <property type="project" value="TreeGrafter"/>
</dbReference>
<keyword evidence="8" id="KW-0479">Metal-binding</keyword>
<comment type="subunit">
    <text evidence="8">Homodimer. Heterotetramer of two MnmE and two MnmG subunits.</text>
</comment>
<evidence type="ECO:0000313" key="11">
    <source>
        <dbReference type="EMBL" id="PSJ56384.1"/>
    </source>
</evidence>
<dbReference type="InterPro" id="IPR006073">
    <property type="entry name" value="GTP-bd"/>
</dbReference>
<dbReference type="PANTHER" id="PTHR42714">
    <property type="entry name" value="TRNA MODIFICATION GTPASE GTPBP3"/>
    <property type="match status" value="1"/>
</dbReference>
<evidence type="ECO:0000256" key="5">
    <source>
        <dbReference type="ARBA" id="ARBA00022842"/>
    </source>
</evidence>
<evidence type="ECO:0000256" key="8">
    <source>
        <dbReference type="HAMAP-Rule" id="MF_00379"/>
    </source>
</evidence>
<keyword evidence="3 8" id="KW-0547">Nucleotide-binding</keyword>
<sequence>MRITGSSPVAGKTSDTIVALSSGRLPAGVAVVRMSGPAVRETITDLAGLLPPPRMARFGVLRLPDGSVLDSGLTLFFPGPHSFTGEDCGEFQIHGGRAAVDTLLRTIVQRPGCRLAQAGEFTRRAFENGKMDLLDAEATADIIAAETEGQRRFAVENSSGQHAKLYSGWRGRLIRARALVEAELDFADESDVPGSVSDQVWADMETLLTEIRGHAGSYAKAEMLRDGFDVVLVGAPNAGKSSLLNALARREVAIVTDEPGTTRDLIEIALDLNGTKVRLTDTAGLRETGGKVERLGIEKARARAQGASLVLALEDLSAPVAVSERFPGEVLRVGTKRDLVGQMESTDPYDFLISCVSDEGLPELLAAIEDRAAKAGPQRGELIPWRIRHVGLLEQAMTHLRRSLAAIPLELRSEELRLASNALGRIVGEIDVEDLLDAIFGQFCIGK</sequence>
<feature type="binding site" evidence="8">
    <location>
        <position position="130"/>
    </location>
    <ligand>
        <name>(6S)-5-formyl-5,6,7,8-tetrahydrofolate</name>
        <dbReference type="ChEBI" id="CHEBI:57457"/>
    </ligand>
</feature>
<keyword evidence="2 8" id="KW-0819">tRNA processing</keyword>